<evidence type="ECO:0000313" key="7">
    <source>
        <dbReference type="Ensembl" id="ENSMMDP00005023488.1"/>
    </source>
</evidence>
<dbReference type="AlphaFoldDB" id="A0A667YA70"/>
<dbReference type="InterPro" id="IPR010919">
    <property type="entry name" value="SAND-like_dom_sf"/>
</dbReference>
<dbReference type="Proteomes" id="UP000472263">
    <property type="component" value="Chromosome 8"/>
</dbReference>
<dbReference type="InterPro" id="IPR043563">
    <property type="entry name" value="Sp110/Sp140/Sp140L-like"/>
</dbReference>
<evidence type="ECO:0000259" key="6">
    <source>
        <dbReference type="PROSITE" id="PS50864"/>
    </source>
</evidence>
<dbReference type="InterPro" id="IPR019787">
    <property type="entry name" value="Znf_PHD-finger"/>
</dbReference>
<dbReference type="InterPro" id="IPR001965">
    <property type="entry name" value="Znf_PHD"/>
</dbReference>
<dbReference type="Ensembl" id="ENSMMDT00005023995.1">
    <property type="protein sequence ID" value="ENSMMDP00005023488.1"/>
    <property type="gene ID" value="ENSMMDG00005011322.1"/>
</dbReference>
<dbReference type="InterPro" id="IPR011011">
    <property type="entry name" value="Znf_FYVE_PHD"/>
</dbReference>
<keyword evidence="1" id="KW-0479">Metal-binding</keyword>
<protein>
    <submittedName>
        <fullName evidence="7">SP110 nuclear antigen, tandem duplicate 2</fullName>
    </submittedName>
</protein>
<dbReference type="SUPFAM" id="SSF63763">
    <property type="entry name" value="SAND domain-like"/>
    <property type="match status" value="2"/>
</dbReference>
<dbReference type="GO" id="GO:0008270">
    <property type="term" value="F:zinc ion binding"/>
    <property type="evidence" value="ECO:0007669"/>
    <property type="project" value="UniProtKB-KW"/>
</dbReference>
<dbReference type="Gene3D" id="3.10.390.10">
    <property type="entry name" value="SAND domain-like"/>
    <property type="match status" value="2"/>
</dbReference>
<evidence type="ECO:0000259" key="5">
    <source>
        <dbReference type="PROSITE" id="PS50016"/>
    </source>
</evidence>
<evidence type="ECO:0000256" key="4">
    <source>
        <dbReference type="PROSITE-ProRule" id="PRU00146"/>
    </source>
</evidence>
<dbReference type="GO" id="GO:0000981">
    <property type="term" value="F:DNA-binding transcription factor activity, RNA polymerase II-specific"/>
    <property type="evidence" value="ECO:0007669"/>
    <property type="project" value="TreeGrafter"/>
</dbReference>
<dbReference type="InParanoid" id="A0A667YA70"/>
<reference evidence="7" key="2">
    <citation type="submission" date="2025-08" db="UniProtKB">
        <authorList>
            <consortium name="Ensembl"/>
        </authorList>
    </citation>
    <scope>IDENTIFICATION</scope>
</reference>
<reference evidence="7" key="3">
    <citation type="submission" date="2025-09" db="UniProtKB">
        <authorList>
            <consortium name="Ensembl"/>
        </authorList>
    </citation>
    <scope>IDENTIFICATION</scope>
</reference>
<evidence type="ECO:0000256" key="1">
    <source>
        <dbReference type="ARBA" id="ARBA00022723"/>
    </source>
</evidence>
<accession>A0A667YA70</accession>
<dbReference type="SMART" id="SM00258">
    <property type="entry name" value="SAND"/>
    <property type="match status" value="2"/>
</dbReference>
<organism evidence="7 8">
    <name type="scientific">Myripristis murdjan</name>
    <name type="common">pinecone soldierfish</name>
    <dbReference type="NCBI Taxonomy" id="586833"/>
    <lineage>
        <taxon>Eukaryota</taxon>
        <taxon>Metazoa</taxon>
        <taxon>Chordata</taxon>
        <taxon>Craniata</taxon>
        <taxon>Vertebrata</taxon>
        <taxon>Euteleostomi</taxon>
        <taxon>Actinopterygii</taxon>
        <taxon>Neopterygii</taxon>
        <taxon>Teleostei</taxon>
        <taxon>Neoteleostei</taxon>
        <taxon>Acanthomorphata</taxon>
        <taxon>Holocentriformes</taxon>
        <taxon>Holocentridae</taxon>
        <taxon>Myripristis</taxon>
    </lineage>
</organism>
<dbReference type="PROSITE" id="PS50864">
    <property type="entry name" value="SAND"/>
    <property type="match status" value="2"/>
</dbReference>
<keyword evidence="8" id="KW-1185">Reference proteome</keyword>
<dbReference type="GeneTree" id="ENSGT00940000169047"/>
<dbReference type="InterPro" id="IPR000770">
    <property type="entry name" value="SAND_dom"/>
</dbReference>
<sequence>PLKKGQMGDIWNWPIYKTQLPVTCGKQEGTLNRDRLAKGMKCIVVDNKWFTPIEFEKFSGKTSFKNWKLSIRCRDTTLGKLIKVIFKIFYFKLCVEPCDIFCQIKSPQQSPGGSHDSNNKKVFRVTCGALTGTLHKSRFATGTRGKSIRTEKCWMTPVEFVQEGCSDPDASWKKDIEWEGNPLGALFETKAMEIHSVLCKCRFCKPDQESLNDDECFICRSHDEEDLVVCDHCPRSFHPKCHLPHVTDSIQWMCTFCVLRTTQQWLRTAQVTCETVLSRPISQHLMVRRLSSYL</sequence>
<dbReference type="GO" id="GO:0005634">
    <property type="term" value="C:nucleus"/>
    <property type="evidence" value="ECO:0007669"/>
    <property type="project" value="TreeGrafter"/>
</dbReference>
<evidence type="ECO:0000313" key="8">
    <source>
        <dbReference type="Proteomes" id="UP000472263"/>
    </source>
</evidence>
<dbReference type="PROSITE" id="PS50016">
    <property type="entry name" value="ZF_PHD_2"/>
    <property type="match status" value="1"/>
</dbReference>
<keyword evidence="2 4" id="KW-0863">Zinc-finger</keyword>
<dbReference type="InterPro" id="IPR013083">
    <property type="entry name" value="Znf_RING/FYVE/PHD"/>
</dbReference>
<evidence type="ECO:0000256" key="2">
    <source>
        <dbReference type="ARBA" id="ARBA00022771"/>
    </source>
</evidence>
<dbReference type="Gene3D" id="3.30.40.10">
    <property type="entry name" value="Zinc/RING finger domain, C3HC4 (zinc finger)"/>
    <property type="match status" value="1"/>
</dbReference>
<proteinExistence type="predicted"/>
<feature type="domain" description="SAND" evidence="6">
    <location>
        <begin position="10"/>
        <end position="83"/>
    </location>
</feature>
<dbReference type="Pfam" id="PF01342">
    <property type="entry name" value="SAND"/>
    <property type="match status" value="2"/>
</dbReference>
<dbReference type="SMART" id="SM00249">
    <property type="entry name" value="PHD"/>
    <property type="match status" value="1"/>
</dbReference>
<evidence type="ECO:0000256" key="3">
    <source>
        <dbReference type="ARBA" id="ARBA00022833"/>
    </source>
</evidence>
<feature type="domain" description="PHD-type" evidence="5">
    <location>
        <begin position="213"/>
        <end position="260"/>
    </location>
</feature>
<dbReference type="Pfam" id="PF00628">
    <property type="entry name" value="PHD"/>
    <property type="match status" value="1"/>
</dbReference>
<dbReference type="PANTHER" id="PTHR46386:SF1">
    <property type="entry name" value="NUCLEAR BODY PROTEIN SP140-LIKE PROTEIN"/>
    <property type="match status" value="1"/>
</dbReference>
<dbReference type="SUPFAM" id="SSF57903">
    <property type="entry name" value="FYVE/PHD zinc finger"/>
    <property type="match status" value="1"/>
</dbReference>
<feature type="domain" description="SAND" evidence="6">
    <location>
        <begin position="112"/>
        <end position="193"/>
    </location>
</feature>
<dbReference type="PANTHER" id="PTHR46386">
    <property type="entry name" value="NUCLEAR BODY PROTEIN SP140"/>
    <property type="match status" value="1"/>
</dbReference>
<keyword evidence="3" id="KW-0862">Zinc</keyword>
<reference evidence="7" key="1">
    <citation type="submission" date="2019-06" db="EMBL/GenBank/DDBJ databases">
        <authorList>
            <consortium name="Wellcome Sanger Institute Data Sharing"/>
        </authorList>
    </citation>
    <scope>NUCLEOTIDE SEQUENCE [LARGE SCALE GENOMIC DNA]</scope>
</reference>
<dbReference type="GO" id="GO:0003677">
    <property type="term" value="F:DNA binding"/>
    <property type="evidence" value="ECO:0007669"/>
    <property type="project" value="InterPro"/>
</dbReference>
<name>A0A667YA70_9TELE</name>